<dbReference type="EMBL" id="BMIA01000001">
    <property type="protein sequence ID" value="GGH20454.1"/>
    <property type="molecule type" value="Genomic_DNA"/>
</dbReference>
<accession>A0ABQ1YD46</accession>
<keyword evidence="2" id="KW-1185">Reference proteome</keyword>
<protein>
    <recommendedName>
        <fullName evidence="3">cAMP-binding domain of CRP or a regulatory subunit of cAMP-dependent protein kinases</fullName>
    </recommendedName>
</protein>
<gene>
    <name evidence="1" type="ORF">GCM10007423_00890</name>
</gene>
<dbReference type="Gene3D" id="2.60.120.10">
    <property type="entry name" value="Jelly Rolls"/>
    <property type="match status" value="1"/>
</dbReference>
<dbReference type="SUPFAM" id="SSF51206">
    <property type="entry name" value="cAMP-binding domain-like"/>
    <property type="match status" value="1"/>
</dbReference>
<evidence type="ECO:0000313" key="1">
    <source>
        <dbReference type="EMBL" id="GGH20454.1"/>
    </source>
</evidence>
<dbReference type="Proteomes" id="UP000600214">
    <property type="component" value="Unassembled WGS sequence"/>
</dbReference>
<reference evidence="2" key="1">
    <citation type="journal article" date="2019" name="Int. J. Syst. Evol. Microbiol.">
        <title>The Global Catalogue of Microorganisms (GCM) 10K type strain sequencing project: providing services to taxonomists for standard genome sequencing and annotation.</title>
        <authorList>
            <consortium name="The Broad Institute Genomics Platform"/>
            <consortium name="The Broad Institute Genome Sequencing Center for Infectious Disease"/>
            <person name="Wu L."/>
            <person name="Ma J."/>
        </authorList>
    </citation>
    <scope>NUCLEOTIDE SEQUENCE [LARGE SCALE GENOMIC DNA]</scope>
    <source>
        <strain evidence="2">CGMCC 1.15288</strain>
    </source>
</reference>
<name>A0ABQ1YD46_9BACT</name>
<evidence type="ECO:0008006" key="3">
    <source>
        <dbReference type="Google" id="ProtNLM"/>
    </source>
</evidence>
<dbReference type="InterPro" id="IPR018490">
    <property type="entry name" value="cNMP-bd_dom_sf"/>
</dbReference>
<sequence length="187" mass="21263">MRENDLIGYLSQAYQQEDALWQLLDSMPVSKILRPGQMLFKNGLHPEAFFVQRGIVKGFFYDDKGREHVTRFWQERQIILLADAHEVNITTADRLQALETAKLSAITYASAGSLKLSAAQIARFATKILLADRNMAELKAHLCALPARQAYAEFRSFLPESRVHLRDIASFLGITPQTISEIRKNTR</sequence>
<dbReference type="RefSeq" id="WP_188927596.1">
    <property type="nucleotide sequence ID" value="NZ_BMIA01000001.1"/>
</dbReference>
<organism evidence="1 2">
    <name type="scientific">Dyadobacter endophyticus</name>
    <dbReference type="NCBI Taxonomy" id="1749036"/>
    <lineage>
        <taxon>Bacteria</taxon>
        <taxon>Pseudomonadati</taxon>
        <taxon>Bacteroidota</taxon>
        <taxon>Cytophagia</taxon>
        <taxon>Cytophagales</taxon>
        <taxon>Spirosomataceae</taxon>
        <taxon>Dyadobacter</taxon>
    </lineage>
</organism>
<comment type="caution">
    <text evidence="1">The sequence shown here is derived from an EMBL/GenBank/DDBJ whole genome shotgun (WGS) entry which is preliminary data.</text>
</comment>
<evidence type="ECO:0000313" key="2">
    <source>
        <dbReference type="Proteomes" id="UP000600214"/>
    </source>
</evidence>
<proteinExistence type="predicted"/>
<dbReference type="InterPro" id="IPR014710">
    <property type="entry name" value="RmlC-like_jellyroll"/>
</dbReference>